<name>A0A140E785_9GAMM</name>
<dbReference type="RefSeq" id="WP_036278937.1">
    <property type="nucleotide sequence ID" value="NZ_CP014476.1"/>
</dbReference>
<keyword evidence="10" id="KW-1185">Reference proteome</keyword>
<evidence type="ECO:0000256" key="5">
    <source>
        <dbReference type="ARBA" id="ARBA00023004"/>
    </source>
</evidence>
<dbReference type="EMBL" id="CP014476">
    <property type="protein sequence ID" value="AMK79259.1"/>
    <property type="molecule type" value="Genomic_DNA"/>
</dbReference>
<evidence type="ECO:0000256" key="7">
    <source>
        <dbReference type="PIRSR" id="PIRSR000027-2"/>
    </source>
</evidence>
<organism evidence="9 10">
    <name type="scientific">Methylomonas denitrificans</name>
    <dbReference type="NCBI Taxonomy" id="1538553"/>
    <lineage>
        <taxon>Bacteria</taxon>
        <taxon>Pseudomonadati</taxon>
        <taxon>Pseudomonadota</taxon>
        <taxon>Gammaproteobacteria</taxon>
        <taxon>Methylococcales</taxon>
        <taxon>Methylococcaceae</taxon>
        <taxon>Methylomonas</taxon>
    </lineage>
</organism>
<keyword evidence="1" id="KW-0813">Transport</keyword>
<dbReference type="GO" id="GO:0005506">
    <property type="term" value="F:iron ion binding"/>
    <property type="evidence" value="ECO:0007669"/>
    <property type="project" value="InterPro"/>
</dbReference>
<evidence type="ECO:0000256" key="6">
    <source>
        <dbReference type="PIRSR" id="PIRSR000027-1"/>
    </source>
</evidence>
<dbReference type="STRING" id="1538553.JT25_022695"/>
<dbReference type="GO" id="GO:0022900">
    <property type="term" value="P:electron transport chain"/>
    <property type="evidence" value="ECO:0007669"/>
    <property type="project" value="InterPro"/>
</dbReference>
<feature type="binding site" description="covalent" evidence="7">
    <location>
        <position position="145"/>
    </location>
    <ligand>
        <name>heme c</name>
        <dbReference type="ChEBI" id="CHEBI:61717"/>
    </ligand>
</feature>
<feature type="chain" id="PRO_5007807345" evidence="8">
    <location>
        <begin position="21"/>
        <end position="153"/>
    </location>
</feature>
<evidence type="ECO:0000313" key="10">
    <source>
        <dbReference type="Proteomes" id="UP000030512"/>
    </source>
</evidence>
<comment type="PTM">
    <text evidence="7">Binds 1 heme group per subunit.</text>
</comment>
<dbReference type="SUPFAM" id="SSF47175">
    <property type="entry name" value="Cytochromes"/>
    <property type="match status" value="1"/>
</dbReference>
<keyword evidence="5 6" id="KW-0408">Iron</keyword>
<evidence type="ECO:0000313" key="9">
    <source>
        <dbReference type="EMBL" id="AMK79259.1"/>
    </source>
</evidence>
<dbReference type="PIRSF" id="PIRSF000027">
    <property type="entry name" value="Cytc_c_prime"/>
    <property type="match status" value="1"/>
</dbReference>
<keyword evidence="8" id="KW-0732">Signal</keyword>
<feature type="binding site" description="covalent" evidence="7">
    <location>
        <position position="142"/>
    </location>
    <ligand>
        <name>heme c</name>
        <dbReference type="ChEBI" id="CHEBI:61717"/>
    </ligand>
</feature>
<sequence>MKLKLIIALALGAVTTAAVAGDVEDQIRFRQSAYSFLGWNTAKIKAQAADHPETFNKDQVIAAANAVAAVANSGLLSLYGPGTDKGTGWKATRLKPEFFEKQDEVKEIEATFIKEANELQKVAANGDAAEVKAQFGKVGATCKSCHDLIRVRE</sequence>
<dbReference type="InterPro" id="IPR012127">
    <property type="entry name" value="Cyt_c_prime"/>
</dbReference>
<dbReference type="Gene3D" id="1.20.120.10">
    <property type="entry name" value="Cytochrome c/b562"/>
    <property type="match status" value="1"/>
</dbReference>
<keyword evidence="2 7" id="KW-0349">Heme</keyword>
<evidence type="ECO:0000256" key="2">
    <source>
        <dbReference type="ARBA" id="ARBA00022617"/>
    </source>
</evidence>
<dbReference type="PRINTS" id="PR00608">
    <property type="entry name" value="CYTCHROMECII"/>
</dbReference>
<keyword evidence="4" id="KW-0249">Electron transport</keyword>
<protein>
    <submittedName>
        <fullName evidence="9">Cytochrome C</fullName>
    </submittedName>
</protein>
<dbReference type="Proteomes" id="UP000030512">
    <property type="component" value="Chromosome"/>
</dbReference>
<evidence type="ECO:0000256" key="1">
    <source>
        <dbReference type="ARBA" id="ARBA00022448"/>
    </source>
</evidence>
<dbReference type="InterPro" id="IPR015984">
    <property type="entry name" value="Cyt_c_prime_subgr"/>
</dbReference>
<feature type="binding site" description="axial binding residue" evidence="6">
    <location>
        <position position="146"/>
    </location>
    <ligand>
        <name>heme c</name>
        <dbReference type="ChEBI" id="CHEBI:61717"/>
    </ligand>
    <ligandPart>
        <name>Fe</name>
        <dbReference type="ChEBI" id="CHEBI:18248"/>
    </ligandPart>
</feature>
<gene>
    <name evidence="9" type="ORF">JT25_022695</name>
</gene>
<dbReference type="OrthoDB" id="5520910at2"/>
<dbReference type="Pfam" id="PF01322">
    <property type="entry name" value="Cytochrom_C_2"/>
    <property type="match status" value="1"/>
</dbReference>
<accession>A0A140E785</accession>
<dbReference type="AlphaFoldDB" id="A0A140E785"/>
<evidence type="ECO:0000256" key="8">
    <source>
        <dbReference type="SAM" id="SignalP"/>
    </source>
</evidence>
<dbReference type="InterPro" id="IPR010980">
    <property type="entry name" value="Cyt_c/b562"/>
</dbReference>
<evidence type="ECO:0000256" key="3">
    <source>
        <dbReference type="ARBA" id="ARBA00022723"/>
    </source>
</evidence>
<keyword evidence="3 6" id="KW-0479">Metal-binding</keyword>
<dbReference type="GO" id="GO:0042597">
    <property type="term" value="C:periplasmic space"/>
    <property type="evidence" value="ECO:0007669"/>
    <property type="project" value="InterPro"/>
</dbReference>
<dbReference type="PROSITE" id="PS51009">
    <property type="entry name" value="CYTCII"/>
    <property type="match status" value="1"/>
</dbReference>
<feature type="signal peptide" evidence="8">
    <location>
        <begin position="1"/>
        <end position="20"/>
    </location>
</feature>
<dbReference type="GO" id="GO:0009055">
    <property type="term" value="F:electron transfer activity"/>
    <property type="evidence" value="ECO:0007669"/>
    <property type="project" value="InterPro"/>
</dbReference>
<evidence type="ECO:0000256" key="4">
    <source>
        <dbReference type="ARBA" id="ARBA00022982"/>
    </source>
</evidence>
<proteinExistence type="predicted"/>
<dbReference type="GO" id="GO:0020037">
    <property type="term" value="F:heme binding"/>
    <property type="evidence" value="ECO:0007669"/>
    <property type="project" value="InterPro"/>
</dbReference>
<dbReference type="KEGG" id="mdn:JT25_022695"/>
<dbReference type="InterPro" id="IPR002321">
    <property type="entry name" value="Cyt_c_II"/>
</dbReference>
<reference evidence="9 10" key="1">
    <citation type="journal article" date="2015" name="Environ. Microbiol.">
        <title>Methane oxidation coupled to nitrate reduction under hypoxia by the Gammaproteobacterium Methylomonas denitrificans, sp. nov. type strain FJG1.</title>
        <authorList>
            <person name="Kits K.D."/>
            <person name="Klotz M.G."/>
            <person name="Stein L.Y."/>
        </authorList>
    </citation>
    <scope>NUCLEOTIDE SEQUENCE [LARGE SCALE GENOMIC DNA]</scope>
    <source>
        <strain evidence="9 10">FJG1</strain>
    </source>
</reference>